<feature type="compositionally biased region" description="Polar residues" evidence="4">
    <location>
        <begin position="415"/>
        <end position="424"/>
    </location>
</feature>
<evidence type="ECO:0000256" key="1">
    <source>
        <dbReference type="ARBA" id="ARBA00008638"/>
    </source>
</evidence>
<dbReference type="SUPFAM" id="SSF47954">
    <property type="entry name" value="Cyclin-like"/>
    <property type="match status" value="2"/>
</dbReference>
<dbReference type="GO" id="GO:0016538">
    <property type="term" value="F:cyclin-dependent protein serine/threonine kinase regulator activity"/>
    <property type="evidence" value="ECO:0007669"/>
    <property type="project" value="InterPro"/>
</dbReference>
<evidence type="ECO:0000256" key="4">
    <source>
        <dbReference type="SAM" id="MobiDB-lite"/>
    </source>
</evidence>
<evidence type="ECO:0000313" key="7">
    <source>
        <dbReference type="Proteomes" id="UP000578531"/>
    </source>
</evidence>
<feature type="domain" description="Cyclin-like" evidence="5">
    <location>
        <begin position="85"/>
        <end position="185"/>
    </location>
</feature>
<evidence type="ECO:0000256" key="3">
    <source>
        <dbReference type="RuleBase" id="RU000383"/>
    </source>
</evidence>
<accession>A0A8H6G308</accession>
<dbReference type="SMART" id="SM00385">
    <property type="entry name" value="CYCLIN"/>
    <property type="match status" value="2"/>
</dbReference>
<name>A0A8H6G308_9LECA</name>
<dbReference type="GO" id="GO:0006357">
    <property type="term" value="P:regulation of transcription by RNA polymerase II"/>
    <property type="evidence" value="ECO:0007669"/>
    <property type="project" value="InterPro"/>
</dbReference>
<dbReference type="Proteomes" id="UP000578531">
    <property type="component" value="Unassembled WGS sequence"/>
</dbReference>
<dbReference type="PANTHER" id="PTHR10026">
    <property type="entry name" value="CYCLIN"/>
    <property type="match status" value="1"/>
</dbReference>
<dbReference type="InterPro" id="IPR043198">
    <property type="entry name" value="Cyclin/Ssn8"/>
</dbReference>
<evidence type="ECO:0000256" key="2">
    <source>
        <dbReference type="ARBA" id="ARBA00014912"/>
    </source>
</evidence>
<dbReference type="OrthoDB" id="25002at2759"/>
<dbReference type="FunFam" id="1.10.472.10:FF:000072">
    <property type="entry name" value="Cyclin Pch1"/>
    <property type="match status" value="1"/>
</dbReference>
<keyword evidence="3" id="KW-0195">Cyclin</keyword>
<sequence>MEFPGISMGDLQWESGRVSSPISFTIMPTATEGSQSLQIPALPSEILMVAETQWLFTEAELLQTPSILDGLAPEKERENRSKGVNFILQVGIMLKLPQITLATASVFLHRFYMRHSMQIYHYYSMAATCLFLAYKVEECVRKMKELVVACVRVAQKDPHKNVDEQDKEYWRWRDNILQYEDLLLEAICFDLSLEPPYKTLFDLLMQFEQGDNKKLRNAAWAFVNDSCLTTLCLLFPSRTIAASALYAAAKHCDVAFPDDARGRPWWEVIDVDVGSIRRACNYMASIYESGPAKAGKESGMYERTPGNGDEREDKTRSAGVKIEDGRSSGGSNDGLASPVVVSPGGSQAGAKRGRQEEGEAETEQAPSVNGAGHEANGHAINQDGSRKRQKVKEEPSRNGFAPQPEQGPIPHRPTTAPNSEQPTDAAQPDGAAVALARDTKVGVGLESPNLEEDGSEEGEVEA</sequence>
<feature type="compositionally biased region" description="Acidic residues" evidence="4">
    <location>
        <begin position="449"/>
        <end position="462"/>
    </location>
</feature>
<keyword evidence="7" id="KW-1185">Reference proteome</keyword>
<dbReference type="Pfam" id="PF00134">
    <property type="entry name" value="Cyclin_N"/>
    <property type="match status" value="1"/>
</dbReference>
<organism evidence="6 7">
    <name type="scientific">Letharia columbiana</name>
    <dbReference type="NCBI Taxonomy" id="112416"/>
    <lineage>
        <taxon>Eukaryota</taxon>
        <taxon>Fungi</taxon>
        <taxon>Dikarya</taxon>
        <taxon>Ascomycota</taxon>
        <taxon>Pezizomycotina</taxon>
        <taxon>Lecanoromycetes</taxon>
        <taxon>OSLEUM clade</taxon>
        <taxon>Lecanoromycetidae</taxon>
        <taxon>Lecanorales</taxon>
        <taxon>Lecanorineae</taxon>
        <taxon>Parmeliaceae</taxon>
        <taxon>Letharia</taxon>
    </lineage>
</organism>
<dbReference type="CDD" id="cd20546">
    <property type="entry name" value="CYCLIN_SpCG1C_ScCTK2-like_rpt2"/>
    <property type="match status" value="1"/>
</dbReference>
<proteinExistence type="inferred from homology"/>
<dbReference type="GeneID" id="59283842"/>
<dbReference type="CDD" id="cd20545">
    <property type="entry name" value="CYCLIN_SpCG1C-like_rpt1"/>
    <property type="match status" value="1"/>
</dbReference>
<reference evidence="6 7" key="1">
    <citation type="journal article" date="2020" name="Genomics">
        <title>Complete, high-quality genomes from long-read metagenomic sequencing of two wolf lichen thalli reveals enigmatic genome architecture.</title>
        <authorList>
            <person name="McKenzie S.K."/>
            <person name="Walston R.F."/>
            <person name="Allen J.L."/>
        </authorList>
    </citation>
    <scope>NUCLEOTIDE SEQUENCE [LARGE SCALE GENOMIC DNA]</scope>
    <source>
        <strain evidence="6">WasteWater2</strain>
    </source>
</reference>
<evidence type="ECO:0000259" key="5">
    <source>
        <dbReference type="SMART" id="SM00385"/>
    </source>
</evidence>
<evidence type="ECO:0000313" key="6">
    <source>
        <dbReference type="EMBL" id="KAF6239622.1"/>
    </source>
</evidence>
<feature type="region of interest" description="Disordered" evidence="4">
    <location>
        <begin position="291"/>
        <end position="462"/>
    </location>
</feature>
<gene>
    <name evidence="6" type="ORF">HO173_002168</name>
</gene>
<dbReference type="InterPro" id="IPR006671">
    <property type="entry name" value="Cyclin_N"/>
</dbReference>
<comment type="similarity">
    <text evidence="1">Belongs to the cyclin family. Cyclin C subfamily.</text>
</comment>
<dbReference type="EMBL" id="JACCJC010000005">
    <property type="protein sequence ID" value="KAF6239622.1"/>
    <property type="molecule type" value="Genomic_DNA"/>
</dbReference>
<comment type="caution">
    <text evidence="6">The sequence shown here is derived from an EMBL/GenBank/DDBJ whole genome shotgun (WGS) entry which is preliminary data.</text>
</comment>
<dbReference type="FunFam" id="1.10.472.10:FF:000201">
    <property type="entry name" value="Cyclin pch1"/>
    <property type="match status" value="1"/>
</dbReference>
<feature type="compositionally biased region" description="Basic and acidic residues" evidence="4">
    <location>
        <begin position="308"/>
        <end position="326"/>
    </location>
</feature>
<dbReference type="AlphaFoldDB" id="A0A8H6G308"/>
<dbReference type="InterPro" id="IPR036915">
    <property type="entry name" value="Cyclin-like_sf"/>
</dbReference>
<dbReference type="Gene3D" id="1.10.472.10">
    <property type="entry name" value="Cyclin-like"/>
    <property type="match status" value="2"/>
</dbReference>
<dbReference type="RefSeq" id="XP_037168897.1">
    <property type="nucleotide sequence ID" value="XM_037304102.1"/>
</dbReference>
<dbReference type="InterPro" id="IPR013763">
    <property type="entry name" value="Cyclin-like_dom"/>
</dbReference>
<feature type="domain" description="Cyclin-like" evidence="5">
    <location>
        <begin position="198"/>
        <end position="285"/>
    </location>
</feature>
<protein>
    <recommendedName>
        <fullName evidence="2">RNA polymerase II holoenzyme cyclin-like subunit</fullName>
    </recommendedName>
</protein>